<organism evidence="2 3">
    <name type="scientific">Cinara cedri</name>
    <dbReference type="NCBI Taxonomy" id="506608"/>
    <lineage>
        <taxon>Eukaryota</taxon>
        <taxon>Metazoa</taxon>
        <taxon>Ecdysozoa</taxon>
        <taxon>Arthropoda</taxon>
        <taxon>Hexapoda</taxon>
        <taxon>Insecta</taxon>
        <taxon>Pterygota</taxon>
        <taxon>Neoptera</taxon>
        <taxon>Paraneoptera</taxon>
        <taxon>Hemiptera</taxon>
        <taxon>Sternorrhyncha</taxon>
        <taxon>Aphidomorpha</taxon>
        <taxon>Aphidoidea</taxon>
        <taxon>Aphididae</taxon>
        <taxon>Lachninae</taxon>
        <taxon>Cinara</taxon>
    </lineage>
</organism>
<evidence type="ECO:0000256" key="1">
    <source>
        <dbReference type="SAM" id="MobiDB-lite"/>
    </source>
</evidence>
<evidence type="ECO:0008006" key="4">
    <source>
        <dbReference type="Google" id="ProtNLM"/>
    </source>
</evidence>
<evidence type="ECO:0000313" key="3">
    <source>
        <dbReference type="Proteomes" id="UP000325440"/>
    </source>
</evidence>
<protein>
    <recommendedName>
        <fullName evidence="4">Protein naked cuticle homolog</fullName>
    </recommendedName>
</protein>
<keyword evidence="3" id="KW-1185">Reference proteome</keyword>
<feature type="region of interest" description="Disordered" evidence="1">
    <location>
        <begin position="63"/>
        <end position="98"/>
    </location>
</feature>
<reference evidence="2 3" key="1">
    <citation type="submission" date="2019-08" db="EMBL/GenBank/DDBJ databases">
        <authorList>
            <person name="Alioto T."/>
            <person name="Alioto T."/>
            <person name="Gomez Garrido J."/>
        </authorList>
    </citation>
    <scope>NUCLEOTIDE SEQUENCE [LARGE SCALE GENOMIC DNA]</scope>
</reference>
<gene>
    <name evidence="2" type="ORF">CINCED_3A009429</name>
</gene>
<accession>A0A5E4N495</accession>
<dbReference type="AlphaFoldDB" id="A0A5E4N495"/>
<evidence type="ECO:0000313" key="2">
    <source>
        <dbReference type="EMBL" id="VVC39475.1"/>
    </source>
</evidence>
<dbReference type="Proteomes" id="UP000325440">
    <property type="component" value="Unassembled WGS sequence"/>
</dbReference>
<dbReference type="OrthoDB" id="6611292at2759"/>
<name>A0A5E4N495_9HEMI</name>
<proteinExistence type="predicted"/>
<sequence>MGLSKKMEWLKWIRKYSTGILDTKTSSSMETLIDSASQKTINYGYTSSVIAADDEFINATAAAPPHRRQHQKQQEQQQKQQRPMLPPPASATSQDPSPANDVYDCCVSLDGIPVRHEFQYTLSDADGCGTVTKHDIEGLASKILESVYETTLKFSSRGQRTVKVTLNVRQTASPQPVAGAAPVKQLQRIVGGRGSFKQNYYGRTSVDRTLPQYVGGGGELQPAARCPIYGVVKGGSSSHHIRTKYRREQLIEMVQRSLAENLSFQNQR</sequence>
<dbReference type="EMBL" id="CABPRJ010001895">
    <property type="protein sequence ID" value="VVC39475.1"/>
    <property type="molecule type" value="Genomic_DNA"/>
</dbReference>